<dbReference type="EMBL" id="CP041186">
    <property type="protein sequence ID" value="QDG52951.1"/>
    <property type="molecule type" value="Genomic_DNA"/>
</dbReference>
<dbReference type="SUPFAM" id="SSF88723">
    <property type="entry name" value="PIN domain-like"/>
    <property type="match status" value="1"/>
</dbReference>
<dbReference type="PANTHER" id="PTHR30473">
    <property type="entry name" value="PROTEIN PHOH"/>
    <property type="match status" value="1"/>
</dbReference>
<feature type="domain" description="PIN" evidence="4">
    <location>
        <begin position="3"/>
        <end position="129"/>
    </location>
</feature>
<dbReference type="GO" id="GO:0005524">
    <property type="term" value="F:ATP binding"/>
    <property type="evidence" value="ECO:0007669"/>
    <property type="project" value="UniProtKB-KW"/>
</dbReference>
<dbReference type="SMART" id="SM00670">
    <property type="entry name" value="PINc"/>
    <property type="match status" value="1"/>
</dbReference>
<dbReference type="InterPro" id="IPR003714">
    <property type="entry name" value="PhoH"/>
</dbReference>
<comment type="similarity">
    <text evidence="3">In the N-terminal section; belongs to the PINc/VapC protein family.</text>
</comment>
<gene>
    <name evidence="5" type="ORF">FIV42_20045</name>
</gene>
<dbReference type="Proteomes" id="UP000315995">
    <property type="component" value="Chromosome"/>
</dbReference>
<organism evidence="5 6">
    <name type="scientific">Persicimonas caeni</name>
    <dbReference type="NCBI Taxonomy" id="2292766"/>
    <lineage>
        <taxon>Bacteria</taxon>
        <taxon>Deltaproteobacteria</taxon>
        <taxon>Bradymonadales</taxon>
        <taxon>Bradymonadaceae</taxon>
        <taxon>Persicimonas</taxon>
    </lineage>
</organism>
<accession>A0A4Y6PXA0</accession>
<dbReference type="GO" id="GO:0005829">
    <property type="term" value="C:cytosol"/>
    <property type="evidence" value="ECO:0007669"/>
    <property type="project" value="TreeGrafter"/>
</dbReference>
<evidence type="ECO:0000259" key="4">
    <source>
        <dbReference type="SMART" id="SM00670"/>
    </source>
</evidence>
<name>A0A4Y6PXA0_PERCE</name>
<dbReference type="Pfam" id="PF13638">
    <property type="entry name" value="PIN_4"/>
    <property type="match status" value="1"/>
</dbReference>
<dbReference type="PANTHER" id="PTHR30473:SF2">
    <property type="entry name" value="PIN DOMAIN-CONTAINING PROTEIN"/>
    <property type="match status" value="1"/>
</dbReference>
<sequence>MQKNFVFDTNVLLHDPRAIFKFEDNNIIIPIYVIEEIDTFKKEMTELGRNAREASRMLDRYRMQGKLGEGVELENGGTLRVPSTTRSLDKEFLHSDKKDNLILAVALDLQGDEPDKPCILLTKDVNLRIRANALGIRSENYEEQDVSISELYPGACELDVPVDMINGLHEDGELEVDLTQYQPKVSESAERGAGEVMPRFYPNEYVLLKNEAGGNQNSLGRITLPNPDDPSNARIQPLFNLKSAVWGLRPRNKEQYFALDALLDDDIKLVTLIGKAGTGKTILAIAAGLRKVTDEQKYGKLVVSRPIFPMGRDIGYLPGTVEEKLNPWMRPIFDNVEHLMGVSTADKRAGRGAQELIDMGIIEIEPLTYIRGRSLPNLFLIVDEAQNLTPHEVKTILTRVGEGTKIVLTGDPYQIDNPYVDSESNGLTYVVTKFKNEPISATVSMFKGERSELAELAANIL</sequence>
<dbReference type="RefSeq" id="WP_141199412.1">
    <property type="nucleotide sequence ID" value="NZ_CP041186.1"/>
</dbReference>
<evidence type="ECO:0000313" key="5">
    <source>
        <dbReference type="EMBL" id="QDG52951.1"/>
    </source>
</evidence>
<dbReference type="SUPFAM" id="SSF52540">
    <property type="entry name" value="P-loop containing nucleoside triphosphate hydrolases"/>
    <property type="match status" value="1"/>
</dbReference>
<dbReference type="AlphaFoldDB" id="A0A4Y6PXA0"/>
<keyword evidence="2" id="KW-0067">ATP-binding</keyword>
<proteinExistence type="inferred from homology"/>
<keyword evidence="1" id="KW-0547">Nucleotide-binding</keyword>
<reference evidence="5 6" key="1">
    <citation type="submission" date="2019-06" db="EMBL/GenBank/DDBJ databases">
        <title>Persicimonas caeni gen. nov., sp. nov., a predatory bacterium isolated from solar saltern.</title>
        <authorList>
            <person name="Wang S."/>
        </authorList>
    </citation>
    <scope>NUCLEOTIDE SEQUENCE [LARGE SCALE GENOMIC DNA]</scope>
    <source>
        <strain evidence="5 6">YN101</strain>
    </source>
</reference>
<dbReference type="Gene3D" id="3.40.50.1010">
    <property type="entry name" value="5'-nuclease"/>
    <property type="match status" value="1"/>
</dbReference>
<dbReference type="InterPro" id="IPR002716">
    <property type="entry name" value="PIN_dom"/>
</dbReference>
<dbReference type="InterPro" id="IPR029060">
    <property type="entry name" value="PIN-like_dom_sf"/>
</dbReference>
<evidence type="ECO:0000256" key="2">
    <source>
        <dbReference type="ARBA" id="ARBA00022840"/>
    </source>
</evidence>
<accession>A0A5B8YCF3</accession>
<dbReference type="OrthoDB" id="9766527at2"/>
<dbReference type="CDD" id="cd09883">
    <property type="entry name" value="PIN_VapC_PhoHL-ATPase"/>
    <property type="match status" value="1"/>
</dbReference>
<keyword evidence="6" id="KW-1185">Reference proteome</keyword>
<dbReference type="FunFam" id="3.40.50.300:FF:000013">
    <property type="entry name" value="PhoH family ATPase"/>
    <property type="match status" value="1"/>
</dbReference>
<dbReference type="InterPro" id="IPR027417">
    <property type="entry name" value="P-loop_NTPase"/>
</dbReference>
<dbReference type="InterPro" id="IPR051451">
    <property type="entry name" value="PhoH2-like"/>
</dbReference>
<dbReference type="Gene3D" id="3.40.50.300">
    <property type="entry name" value="P-loop containing nucleotide triphosphate hydrolases"/>
    <property type="match status" value="1"/>
</dbReference>
<evidence type="ECO:0000256" key="3">
    <source>
        <dbReference type="ARBA" id="ARBA00046345"/>
    </source>
</evidence>
<evidence type="ECO:0000256" key="1">
    <source>
        <dbReference type="ARBA" id="ARBA00022741"/>
    </source>
</evidence>
<dbReference type="Pfam" id="PF02562">
    <property type="entry name" value="PhoH"/>
    <property type="match status" value="1"/>
</dbReference>
<protein>
    <submittedName>
        <fullName evidence="5">PhoH family protein</fullName>
    </submittedName>
</protein>
<evidence type="ECO:0000313" key="6">
    <source>
        <dbReference type="Proteomes" id="UP000315995"/>
    </source>
</evidence>